<dbReference type="InterPro" id="IPR029063">
    <property type="entry name" value="SAM-dependent_MTases_sf"/>
</dbReference>
<dbReference type="Proteomes" id="UP000003959">
    <property type="component" value="Unassembled WGS sequence"/>
</dbReference>
<dbReference type="EMBL" id="GL890940">
    <property type="protein sequence ID" value="EGJ31347.1"/>
    <property type="molecule type" value="Genomic_DNA"/>
</dbReference>
<proteinExistence type="predicted"/>
<evidence type="ECO:0008006" key="3">
    <source>
        <dbReference type="Google" id="ProtNLM"/>
    </source>
</evidence>
<accession>F4XVT4</accession>
<dbReference type="RefSeq" id="WP_008187204.1">
    <property type="nucleotide sequence ID" value="NZ_GL890940.1"/>
</dbReference>
<protein>
    <recommendedName>
        <fullName evidence="3">Class I SAM-dependent methyltransferase</fullName>
    </recommendedName>
</protein>
<dbReference type="eggNOG" id="COG2518">
    <property type="taxonomic scope" value="Bacteria"/>
</dbReference>
<organism evidence="1 2">
    <name type="scientific">Moorena producens 3L</name>
    <dbReference type="NCBI Taxonomy" id="489825"/>
    <lineage>
        <taxon>Bacteria</taxon>
        <taxon>Bacillati</taxon>
        <taxon>Cyanobacteriota</taxon>
        <taxon>Cyanophyceae</taxon>
        <taxon>Coleofasciculales</taxon>
        <taxon>Coleofasciculaceae</taxon>
        <taxon>Moorena</taxon>
    </lineage>
</organism>
<evidence type="ECO:0000313" key="2">
    <source>
        <dbReference type="Proteomes" id="UP000003959"/>
    </source>
</evidence>
<dbReference type="OrthoDB" id="9794601at2"/>
<dbReference type="HOGENOM" id="CLU_1545904_0_0_3"/>
<evidence type="ECO:0000313" key="1">
    <source>
        <dbReference type="EMBL" id="EGJ31347.1"/>
    </source>
</evidence>
<dbReference type="AlphaFoldDB" id="F4XVT4"/>
<sequence length="173" mass="19527">MPIKFDLAKYINPVFVETGTYKGDGIALALASGFQKIYSIEVAEEFYNNAVQRFKTEIDRGTVEIILGDSLYCLPKVISNIDSNITFWLDAHTILGYEGEKSCPLYEELDAIANHPIKTHTILIDDLRLFSQDGWGKSVLKDNIINKIKKINSDYSLIYEDGKIENDVLVAFP</sequence>
<name>F4XVT4_9CYAN</name>
<dbReference type="Gene3D" id="3.40.50.150">
    <property type="entry name" value="Vaccinia Virus protein VP39"/>
    <property type="match status" value="1"/>
</dbReference>
<gene>
    <name evidence="1" type="ORF">LYNGBM3L_40960</name>
</gene>
<reference evidence="2" key="1">
    <citation type="journal article" date="2011" name="Proc. Natl. Acad. Sci. U.S.A.">
        <title>Genomic insights into the physiology and ecology of the marine filamentous cyanobacterium Lyngbya majuscula.</title>
        <authorList>
            <person name="Jones A.C."/>
            <person name="Monroe E.A."/>
            <person name="Podell S."/>
            <person name="Hess W.R."/>
            <person name="Klages S."/>
            <person name="Esquenazi E."/>
            <person name="Niessen S."/>
            <person name="Hoover H."/>
            <person name="Rothmann M."/>
            <person name="Lasken R.S."/>
            <person name="Yates J.R.III."/>
            <person name="Reinhardt R."/>
            <person name="Kube M."/>
            <person name="Burkart M.D."/>
            <person name="Allen E.E."/>
            <person name="Dorrestein P.C."/>
            <person name="Gerwick W.H."/>
            <person name="Gerwick L."/>
        </authorList>
    </citation>
    <scope>NUCLEOTIDE SEQUENCE [LARGE SCALE GENOMIC DNA]</scope>
    <source>
        <strain evidence="2">3L</strain>
    </source>
</reference>
<keyword evidence="2" id="KW-1185">Reference proteome</keyword>